<name>A0ABT8DFK2_9FLAO</name>
<evidence type="ECO:0000256" key="1">
    <source>
        <dbReference type="ARBA" id="ARBA00022729"/>
    </source>
</evidence>
<feature type="chain" id="PRO_5047020843" evidence="2">
    <location>
        <begin position="18"/>
        <end position="341"/>
    </location>
</feature>
<sequence>MKTKQLLFFSAVFPTFAALSQPIINLSDLTPSVGDSFTLTTAAFIEPGQGGANQVWDYSELEDFDSNSMTFQSPENKPGSDLFPNATHLSVSDDGTIFKYSYYGESRLDRLGIVMPSDDLQAVYVNPFLELQFPFTMNDSFVDDWIFETKIGSNNVTQQTGTSTITVDGYGTLLLPTGNYADVLRVKNAIESEIVITLDGIEIFRGPWIENSYTFFKAGIPNPLLSMRTTIFNGQTIRTGDYLSNLVLAISDVNSESAKMNIFPNPANDFVEIAFQTDQYSQVAATLFSMDGQPVHYWGVQNITSGKNKLHFDLPNVSEGIYLLKLNTATETLTEKIVIHH</sequence>
<evidence type="ECO:0000259" key="3">
    <source>
        <dbReference type="Pfam" id="PF18962"/>
    </source>
</evidence>
<dbReference type="Proteomes" id="UP001244787">
    <property type="component" value="Unassembled WGS sequence"/>
</dbReference>
<protein>
    <submittedName>
        <fullName evidence="4">T9SS type A sorting domain-containing protein</fullName>
    </submittedName>
</protein>
<keyword evidence="5" id="KW-1185">Reference proteome</keyword>
<proteinExistence type="predicted"/>
<dbReference type="InterPro" id="IPR026444">
    <property type="entry name" value="Secre_tail"/>
</dbReference>
<accession>A0ABT8DFK2</accession>
<dbReference type="NCBIfam" id="TIGR04183">
    <property type="entry name" value="Por_Secre_tail"/>
    <property type="match status" value="1"/>
</dbReference>
<gene>
    <name evidence="4" type="ORF">QRD02_07005</name>
</gene>
<dbReference type="Pfam" id="PF18962">
    <property type="entry name" value="Por_Secre_tail"/>
    <property type="match status" value="1"/>
</dbReference>
<feature type="signal peptide" evidence="2">
    <location>
        <begin position="1"/>
        <end position="17"/>
    </location>
</feature>
<comment type="caution">
    <text evidence="4">The sequence shown here is derived from an EMBL/GenBank/DDBJ whole genome shotgun (WGS) entry which is preliminary data.</text>
</comment>
<keyword evidence="1 2" id="KW-0732">Signal</keyword>
<dbReference type="EMBL" id="JAUGQQ010000003">
    <property type="protein sequence ID" value="MDN3724125.1"/>
    <property type="molecule type" value="Genomic_DNA"/>
</dbReference>
<evidence type="ECO:0000313" key="5">
    <source>
        <dbReference type="Proteomes" id="UP001244787"/>
    </source>
</evidence>
<organism evidence="4 5">
    <name type="scientific">Aequorivita aurantiaca</name>
    <dbReference type="NCBI Taxonomy" id="3053356"/>
    <lineage>
        <taxon>Bacteria</taxon>
        <taxon>Pseudomonadati</taxon>
        <taxon>Bacteroidota</taxon>
        <taxon>Flavobacteriia</taxon>
        <taxon>Flavobacteriales</taxon>
        <taxon>Flavobacteriaceae</taxon>
        <taxon>Aequorivita</taxon>
    </lineage>
</organism>
<reference evidence="4 5" key="1">
    <citation type="submission" date="2023-06" db="EMBL/GenBank/DDBJ databases">
        <authorList>
            <person name="Ye Y.-Q."/>
            <person name="Du Z.-J."/>
        </authorList>
    </citation>
    <scope>NUCLEOTIDE SEQUENCE [LARGE SCALE GENOMIC DNA]</scope>
    <source>
        <strain evidence="4 5">SDUM287046</strain>
    </source>
</reference>
<feature type="domain" description="Secretion system C-terminal sorting" evidence="3">
    <location>
        <begin position="262"/>
        <end position="339"/>
    </location>
</feature>
<evidence type="ECO:0000256" key="2">
    <source>
        <dbReference type="SAM" id="SignalP"/>
    </source>
</evidence>
<dbReference type="RefSeq" id="WP_290254217.1">
    <property type="nucleotide sequence ID" value="NZ_JAUGQQ010000003.1"/>
</dbReference>
<evidence type="ECO:0000313" key="4">
    <source>
        <dbReference type="EMBL" id="MDN3724125.1"/>
    </source>
</evidence>